<dbReference type="EMBL" id="JAQJAN010000001">
    <property type="protein sequence ID" value="KAJ5740285.1"/>
    <property type="molecule type" value="Genomic_DNA"/>
</dbReference>
<reference evidence="6" key="1">
    <citation type="journal article" date="2023" name="IMA Fungus">
        <title>Comparative genomic study of the Penicillium genus elucidates a diverse pangenome and 15 lateral gene transfer events.</title>
        <authorList>
            <person name="Petersen C."/>
            <person name="Sorensen T."/>
            <person name="Nielsen M.R."/>
            <person name="Sondergaard T.E."/>
            <person name="Sorensen J.L."/>
            <person name="Fitzpatrick D.A."/>
            <person name="Frisvad J.C."/>
            <person name="Nielsen K.L."/>
        </authorList>
    </citation>
    <scope>NUCLEOTIDE SEQUENCE</scope>
    <source>
        <strain evidence="6">IBT 17514</strain>
    </source>
</reference>
<dbReference type="AlphaFoldDB" id="A0AAD6HVZ1"/>
<organism evidence="6 7">
    <name type="scientific">Penicillium malachiteum</name>
    <dbReference type="NCBI Taxonomy" id="1324776"/>
    <lineage>
        <taxon>Eukaryota</taxon>
        <taxon>Fungi</taxon>
        <taxon>Dikarya</taxon>
        <taxon>Ascomycota</taxon>
        <taxon>Pezizomycotina</taxon>
        <taxon>Eurotiomycetes</taxon>
        <taxon>Eurotiomycetidae</taxon>
        <taxon>Eurotiales</taxon>
        <taxon>Aspergillaceae</taxon>
        <taxon>Penicillium</taxon>
    </lineage>
</organism>
<sequence>MQYILILLPPSLYAASIYMIFGRIVNITAQPRLSLVSPEKVTKIFVIGDLVSFLTQLGGGSMEASTSTASLGSKILMVGLFVQLLSFGLFLSTAVVFEVRLRKLMLFCEATS</sequence>
<evidence type="ECO:0000313" key="6">
    <source>
        <dbReference type="EMBL" id="KAJ5740285.1"/>
    </source>
</evidence>
<keyword evidence="4 5" id="KW-0472">Membrane</keyword>
<dbReference type="GO" id="GO:0016020">
    <property type="term" value="C:membrane"/>
    <property type="evidence" value="ECO:0007669"/>
    <property type="project" value="UniProtKB-SubCell"/>
</dbReference>
<feature type="transmembrane region" description="Helical" evidence="5">
    <location>
        <begin position="75"/>
        <end position="97"/>
    </location>
</feature>
<feature type="transmembrane region" description="Helical" evidence="5">
    <location>
        <begin position="12"/>
        <end position="29"/>
    </location>
</feature>
<dbReference type="Pfam" id="PF04479">
    <property type="entry name" value="RTA1"/>
    <property type="match status" value="1"/>
</dbReference>
<name>A0AAD6HVZ1_9EURO</name>
<reference evidence="6" key="2">
    <citation type="submission" date="2023-01" db="EMBL/GenBank/DDBJ databases">
        <authorList>
            <person name="Petersen C."/>
        </authorList>
    </citation>
    <scope>NUCLEOTIDE SEQUENCE</scope>
    <source>
        <strain evidence="6">IBT 17514</strain>
    </source>
</reference>
<dbReference type="PANTHER" id="PTHR31465">
    <property type="entry name" value="PROTEIN RTA1-RELATED"/>
    <property type="match status" value="1"/>
</dbReference>
<gene>
    <name evidence="6" type="ORF">N7493_000157</name>
</gene>
<keyword evidence="2 5" id="KW-0812">Transmembrane</keyword>
<proteinExistence type="predicted"/>
<dbReference type="PANTHER" id="PTHR31465:SF33">
    <property type="entry name" value="DOMAIN PROTEIN, PUTATIVE (AFU_ORTHOLOGUE AFUA_5G01310)-RELATED"/>
    <property type="match status" value="1"/>
</dbReference>
<keyword evidence="3 5" id="KW-1133">Transmembrane helix</keyword>
<evidence type="ECO:0000256" key="5">
    <source>
        <dbReference type="SAM" id="Phobius"/>
    </source>
</evidence>
<evidence type="ECO:0000256" key="4">
    <source>
        <dbReference type="ARBA" id="ARBA00023136"/>
    </source>
</evidence>
<comment type="caution">
    <text evidence="6">The sequence shown here is derived from an EMBL/GenBank/DDBJ whole genome shotgun (WGS) entry which is preliminary data.</text>
</comment>
<evidence type="ECO:0000256" key="3">
    <source>
        <dbReference type="ARBA" id="ARBA00022989"/>
    </source>
</evidence>
<comment type="subcellular location">
    <subcellularLocation>
        <location evidence="1">Membrane</location>
        <topology evidence="1">Multi-pass membrane protein</topology>
    </subcellularLocation>
</comment>
<evidence type="ECO:0000256" key="1">
    <source>
        <dbReference type="ARBA" id="ARBA00004141"/>
    </source>
</evidence>
<dbReference type="InterPro" id="IPR007568">
    <property type="entry name" value="RTA1"/>
</dbReference>
<dbReference type="Proteomes" id="UP001215712">
    <property type="component" value="Unassembled WGS sequence"/>
</dbReference>
<evidence type="ECO:0000313" key="7">
    <source>
        <dbReference type="Proteomes" id="UP001215712"/>
    </source>
</evidence>
<keyword evidence="7" id="KW-1185">Reference proteome</keyword>
<evidence type="ECO:0000256" key="2">
    <source>
        <dbReference type="ARBA" id="ARBA00022692"/>
    </source>
</evidence>
<accession>A0AAD6HVZ1</accession>
<protein>
    <submittedName>
        <fullName evidence="6">RTA1 domain protein</fullName>
    </submittedName>
</protein>